<organism evidence="3 4">
    <name type="scientific">Paenibacillus protaetiae</name>
    <dbReference type="NCBI Taxonomy" id="2509456"/>
    <lineage>
        <taxon>Bacteria</taxon>
        <taxon>Bacillati</taxon>
        <taxon>Bacillota</taxon>
        <taxon>Bacilli</taxon>
        <taxon>Bacillales</taxon>
        <taxon>Paenibacillaceae</taxon>
        <taxon>Paenibacillus</taxon>
    </lineage>
</organism>
<protein>
    <recommendedName>
        <fullName evidence="2">DUF11 domain-containing protein</fullName>
    </recommendedName>
</protein>
<dbReference type="InterPro" id="IPR059226">
    <property type="entry name" value="Choice_anch_Q_dom"/>
</dbReference>
<dbReference type="EMBL" id="CP035492">
    <property type="protein sequence ID" value="QAY67084.1"/>
    <property type="molecule type" value="Genomic_DNA"/>
</dbReference>
<evidence type="ECO:0000259" key="2">
    <source>
        <dbReference type="Pfam" id="PF01345"/>
    </source>
</evidence>
<evidence type="ECO:0000313" key="3">
    <source>
        <dbReference type="EMBL" id="QAY67084.1"/>
    </source>
</evidence>
<dbReference type="Gene3D" id="2.60.40.10">
    <property type="entry name" value="Immunoglobulins"/>
    <property type="match status" value="1"/>
</dbReference>
<name>A0A4P6EVQ5_9BACL</name>
<dbReference type="InterPro" id="IPR001434">
    <property type="entry name" value="OmcB-like_DUF11"/>
</dbReference>
<feature type="domain" description="DUF11" evidence="2">
    <location>
        <begin position="546"/>
        <end position="655"/>
    </location>
</feature>
<dbReference type="AlphaFoldDB" id="A0A4P6EVQ5"/>
<dbReference type="SMART" id="SM00710">
    <property type="entry name" value="PbH1"/>
    <property type="match status" value="6"/>
</dbReference>
<dbReference type="OrthoDB" id="5720638at2"/>
<proteinExistence type="predicted"/>
<dbReference type="SUPFAM" id="SSF51126">
    <property type="entry name" value="Pectin lyase-like"/>
    <property type="match status" value="1"/>
</dbReference>
<dbReference type="NCBIfam" id="NF041518">
    <property type="entry name" value="choice_anch_Q"/>
    <property type="match status" value="1"/>
</dbReference>
<dbReference type="InterPro" id="IPR013783">
    <property type="entry name" value="Ig-like_fold"/>
</dbReference>
<evidence type="ECO:0000256" key="1">
    <source>
        <dbReference type="SAM" id="MobiDB-lite"/>
    </source>
</evidence>
<reference evidence="3 4" key="1">
    <citation type="submission" date="2019-01" db="EMBL/GenBank/DDBJ databases">
        <title>Genome sequencing of strain FW100M-2.</title>
        <authorList>
            <person name="Heo J."/>
            <person name="Kim S.-J."/>
            <person name="Kim J.-S."/>
            <person name="Hong S.-B."/>
            <person name="Kwon S.-W."/>
        </authorList>
    </citation>
    <scope>NUCLEOTIDE SEQUENCE [LARGE SCALE GENOMIC DNA]</scope>
    <source>
        <strain evidence="3 4">FW100M-2</strain>
    </source>
</reference>
<dbReference type="InterPro" id="IPR006626">
    <property type="entry name" value="PbH1"/>
</dbReference>
<sequence>MKRFENRHHKRFWTVMTAVVVLLAAAGLGTARYISADPETVTVSDTAGLRNALASGSAAVIKLDEGVYSLGGTPLVINRGVTVIGAGGNREGDAAKTKIVQNGTDRAVIINDALNDTFADVSLEALTVTGGKAAAADESFGGAGILADTGTSALSLYNVTVSDNNGGANGDGGGLFVSGLEGGKLKLDRVTVANNVTQAGGGGLYVEGDMDVSITRSAFDHNTAGSRPGGGVDIVPASAAGAGPVTITDSAFIGNAATGNNGGGLNVNVAAITVQNTTFSGNSAQYGGGIVSSAGNGGSAVPVFDHITVAENSSFQEGGGLYIAGGSVQLTGSIVSGNTTANPAYAANADIAKDQTAPLLDPARNGYNVVYHAQNMFAPGASSSKLGADAGLGAIGDHGGFTPTYALQPDSPAIGIGGTASLVYDQRGFPRMTGEPSAGAYEMLQAAARYGSSYSTAWNVQDGAAAVTVQLASESVPGLITSSSITSGGTARTFNAVSSPDKAGRAIFTVQATRQVGGTTMTIPGTFVLDLVPLPDVAAAISMPADVYQGQADVPITVTVRNAGTKDTSGEVKAVVTIPAGLMITSADVPSNWTKSSAGGTYTFSTTASLPAGSSAVFTLHGSVSETAAGAGQASVTANGGGEAAEDGGNNNASSSYAVHEIPQVISVAAPDPGYYKKGDELLFNVQYDRAVQVTGHPSLLLYIGSSTVEAAYKAGSGTSQLQFAYSITDGLADYDGISLGTAIQLNGAILESLEHAPASLTLNSVSNTSGVVIDAQAPSSTAVALPVNGYYKSGDTLNFVLHWNEKIKVSGQPSIPVQIGGTTVQAVFTALSPAQDEAAFTYTVQAADDDPDGITLDGSIMLNGGSITDLAGIQRTWPYRQQMRQASKWIHKRRS</sequence>
<dbReference type="Pfam" id="PF01345">
    <property type="entry name" value="DUF11"/>
    <property type="match status" value="1"/>
</dbReference>
<feature type="region of interest" description="Disordered" evidence="1">
    <location>
        <begin position="634"/>
        <end position="654"/>
    </location>
</feature>
<dbReference type="PANTHER" id="PTHR11319:SF35">
    <property type="entry name" value="OUTER MEMBRANE PROTEIN PMPC-RELATED"/>
    <property type="match status" value="1"/>
</dbReference>
<gene>
    <name evidence="3" type="ORF">ET464_12445</name>
</gene>
<dbReference type="RefSeq" id="WP_129441336.1">
    <property type="nucleotide sequence ID" value="NZ_CP035492.1"/>
</dbReference>
<dbReference type="PANTHER" id="PTHR11319">
    <property type="entry name" value="G PROTEIN-COUPLED RECEPTOR-RELATED"/>
    <property type="match status" value="1"/>
</dbReference>
<dbReference type="InterPro" id="IPR011050">
    <property type="entry name" value="Pectin_lyase_fold/virulence"/>
</dbReference>
<dbReference type="KEGG" id="pprt:ET464_12445"/>
<keyword evidence="4" id="KW-1185">Reference proteome</keyword>
<evidence type="ECO:0000313" key="4">
    <source>
        <dbReference type="Proteomes" id="UP000293568"/>
    </source>
</evidence>
<accession>A0A4P6EVQ5</accession>
<dbReference type="Proteomes" id="UP000293568">
    <property type="component" value="Chromosome"/>
</dbReference>